<protein>
    <submittedName>
        <fullName evidence="1">Uncharacterized protein</fullName>
    </submittedName>
</protein>
<accession>A0A9K3GQ53</accession>
<gene>
    <name evidence="1" type="ORF">KIPB_015321</name>
</gene>
<feature type="non-terminal residue" evidence="1">
    <location>
        <position position="1"/>
    </location>
</feature>
<dbReference type="EMBL" id="BDIP01008500">
    <property type="protein sequence ID" value="GIQ91874.1"/>
    <property type="molecule type" value="Genomic_DNA"/>
</dbReference>
<organism evidence="1 2">
    <name type="scientific">Kipferlia bialata</name>
    <dbReference type="NCBI Taxonomy" id="797122"/>
    <lineage>
        <taxon>Eukaryota</taxon>
        <taxon>Metamonada</taxon>
        <taxon>Carpediemonas-like organisms</taxon>
        <taxon>Kipferlia</taxon>
    </lineage>
</organism>
<reference evidence="1 2" key="1">
    <citation type="journal article" date="2018" name="PLoS ONE">
        <title>The draft genome of Kipferlia bialata reveals reductive genome evolution in fornicate parasites.</title>
        <authorList>
            <person name="Tanifuji G."/>
            <person name="Takabayashi S."/>
            <person name="Kume K."/>
            <person name="Takagi M."/>
            <person name="Nakayama T."/>
            <person name="Kamikawa R."/>
            <person name="Inagaki Y."/>
            <person name="Hashimoto T."/>
        </authorList>
    </citation>
    <scope>NUCLEOTIDE SEQUENCE [LARGE SCALE GENOMIC DNA]</scope>
    <source>
        <strain evidence="1">NY0173</strain>
    </source>
</reference>
<name>A0A9K3GQ53_9EUKA</name>
<comment type="caution">
    <text evidence="1">The sequence shown here is derived from an EMBL/GenBank/DDBJ whole genome shotgun (WGS) entry which is preliminary data.</text>
</comment>
<evidence type="ECO:0000313" key="1">
    <source>
        <dbReference type="EMBL" id="GIQ91874.1"/>
    </source>
</evidence>
<proteinExistence type="predicted"/>
<dbReference type="AlphaFoldDB" id="A0A9K3GQ53"/>
<sequence length="16" mass="1631">VLQAVRELVQCAAGCA</sequence>
<evidence type="ECO:0000313" key="2">
    <source>
        <dbReference type="Proteomes" id="UP000265618"/>
    </source>
</evidence>
<dbReference type="Proteomes" id="UP000265618">
    <property type="component" value="Unassembled WGS sequence"/>
</dbReference>
<keyword evidence="2" id="KW-1185">Reference proteome</keyword>